<dbReference type="PANTHER" id="PTHR42996">
    <property type="entry name" value="PHOSPHATE-BINDING PROTEIN PSTS"/>
    <property type="match status" value="1"/>
</dbReference>
<reference evidence="10 11" key="1">
    <citation type="submission" date="2016-03" db="EMBL/GenBank/DDBJ databases">
        <authorList>
            <consortium name="Pathogen Informatics"/>
        </authorList>
    </citation>
    <scope>NUCLEOTIDE SEQUENCE [LARGE SCALE GENOMIC DNA]</scope>
    <source>
        <strain evidence="10 11">NCTC13364</strain>
    </source>
</reference>
<evidence type="ECO:0000256" key="6">
    <source>
        <dbReference type="ARBA" id="ARBA00022592"/>
    </source>
</evidence>
<evidence type="ECO:0000256" key="1">
    <source>
        <dbReference type="ARBA" id="ARBA00002841"/>
    </source>
</evidence>
<evidence type="ECO:0000256" key="5">
    <source>
        <dbReference type="ARBA" id="ARBA00022448"/>
    </source>
</evidence>
<dbReference type="PANTHER" id="PTHR42996:SF1">
    <property type="entry name" value="PHOSPHATE-BINDING PROTEIN PSTS"/>
    <property type="match status" value="1"/>
</dbReference>
<evidence type="ECO:0000256" key="2">
    <source>
        <dbReference type="ARBA" id="ARBA00008725"/>
    </source>
</evidence>
<dbReference type="OrthoDB" id="9801510at2"/>
<protein>
    <recommendedName>
        <fullName evidence="4 7">Phosphate-binding protein PstS</fullName>
    </recommendedName>
</protein>
<evidence type="ECO:0000256" key="3">
    <source>
        <dbReference type="ARBA" id="ARBA00011529"/>
    </source>
</evidence>
<comment type="function">
    <text evidence="1 7">Part of the ABC transporter complex PstSACB involved in phosphate import.</text>
</comment>
<feature type="signal peptide" evidence="8">
    <location>
        <begin position="1"/>
        <end position="27"/>
    </location>
</feature>
<proteinExistence type="inferred from homology"/>
<dbReference type="GO" id="GO:0016787">
    <property type="term" value="F:hydrolase activity"/>
    <property type="evidence" value="ECO:0007669"/>
    <property type="project" value="UniProtKB-KW"/>
</dbReference>
<keyword evidence="6 7" id="KW-0592">Phosphate transport</keyword>
<feature type="domain" description="PBP" evidence="9">
    <location>
        <begin position="26"/>
        <end position="332"/>
    </location>
</feature>
<accession>A0A157QMS0</accession>
<dbReference type="Pfam" id="PF12849">
    <property type="entry name" value="PBP_like_2"/>
    <property type="match status" value="1"/>
</dbReference>
<evidence type="ECO:0000256" key="8">
    <source>
        <dbReference type="SAM" id="SignalP"/>
    </source>
</evidence>
<dbReference type="InterPro" id="IPR024370">
    <property type="entry name" value="PBP_domain"/>
</dbReference>
<dbReference type="InterPro" id="IPR050962">
    <property type="entry name" value="Phosphate-bind_PstS"/>
</dbReference>
<evidence type="ECO:0000313" key="11">
    <source>
        <dbReference type="Proteomes" id="UP000077037"/>
    </source>
</evidence>
<dbReference type="GO" id="GO:0043190">
    <property type="term" value="C:ATP-binding cassette (ABC) transporter complex"/>
    <property type="evidence" value="ECO:0007669"/>
    <property type="project" value="InterPro"/>
</dbReference>
<dbReference type="EMBL" id="FKBS01000025">
    <property type="protein sequence ID" value="SAI47215.1"/>
    <property type="molecule type" value="Genomic_DNA"/>
</dbReference>
<name>A0A157QMS0_9BORD</name>
<feature type="chain" id="PRO_5007615292" description="Phosphate-binding protein PstS" evidence="8">
    <location>
        <begin position="28"/>
        <end position="384"/>
    </location>
</feature>
<organism evidence="10 11">
    <name type="scientific">Bordetella ansorpii</name>
    <dbReference type="NCBI Taxonomy" id="288768"/>
    <lineage>
        <taxon>Bacteria</taxon>
        <taxon>Pseudomonadati</taxon>
        <taxon>Pseudomonadota</taxon>
        <taxon>Betaproteobacteria</taxon>
        <taxon>Burkholderiales</taxon>
        <taxon>Alcaligenaceae</taxon>
        <taxon>Bordetella</taxon>
    </lineage>
</organism>
<comment type="subunit">
    <text evidence="3 7">The complex is composed of two ATP-binding proteins (PstB), two transmembrane proteins (PstC and PstA) and a solute-binding protein (PstS).</text>
</comment>
<dbReference type="AlphaFoldDB" id="A0A157QMS0"/>
<keyword evidence="8" id="KW-0732">Signal</keyword>
<evidence type="ECO:0000256" key="7">
    <source>
        <dbReference type="PIRNR" id="PIRNR002756"/>
    </source>
</evidence>
<keyword evidence="10" id="KW-0378">Hydrolase</keyword>
<evidence type="ECO:0000256" key="4">
    <source>
        <dbReference type="ARBA" id="ARBA00021889"/>
    </source>
</evidence>
<dbReference type="Gene3D" id="3.40.190.10">
    <property type="entry name" value="Periplasmic binding protein-like II"/>
    <property type="match status" value="2"/>
</dbReference>
<comment type="similarity">
    <text evidence="2 7">Belongs to the PstS family.</text>
</comment>
<gene>
    <name evidence="10" type="primary">pstS_2</name>
    <name evidence="10" type="ORF">SAMEA1982600_03778</name>
</gene>
<evidence type="ECO:0000259" key="9">
    <source>
        <dbReference type="Pfam" id="PF12849"/>
    </source>
</evidence>
<evidence type="ECO:0000313" key="10">
    <source>
        <dbReference type="EMBL" id="SAI47215.1"/>
    </source>
</evidence>
<dbReference type="GO" id="GO:0035435">
    <property type="term" value="P:phosphate ion transmembrane transport"/>
    <property type="evidence" value="ECO:0007669"/>
    <property type="project" value="InterPro"/>
</dbReference>
<dbReference type="SUPFAM" id="SSF53850">
    <property type="entry name" value="Periplasmic binding protein-like II"/>
    <property type="match status" value="1"/>
</dbReference>
<dbReference type="GO" id="GO:0042301">
    <property type="term" value="F:phosphate ion binding"/>
    <property type="evidence" value="ECO:0007669"/>
    <property type="project" value="InterPro"/>
</dbReference>
<dbReference type="PIRSF" id="PIRSF002756">
    <property type="entry name" value="PstS"/>
    <property type="match status" value="1"/>
</dbReference>
<dbReference type="Proteomes" id="UP000077037">
    <property type="component" value="Unassembled WGS sequence"/>
</dbReference>
<keyword evidence="5 7" id="KW-0813">Transport</keyword>
<sequence>MKAFQVSKIAAAVMVAGLAMASGAASAQSAVVGGGATLPEELYKDPVDGILPSNFEYTGVGSGAGLRAFLNNDATEFGGIAGDPIHYAGSDARLSSSQISTYNAEYNDGEDSTEEDFGPLIQIPTVVTPVTLPYRHGTISDLDLTTEQVCGIYAGEITTWNQIRPGAAGNINVVYRTDSSGTTELLARFLASECSQPFAVSTTFTNVVAPVGGVRAGWVGASGSGGVATATYAAANRIGYVSPDYVQVSNNAQVAKVDGALPEQLPLELALTVVPEAPAVANYANPEAWSPNFNYSEVPAGGYPIFGFTSLIIGQCYQDAGVTAAIRGFLTEHYTTNNNDAAIVAHDFVALDPSWKNAVRDAFITTSSNLAVGNATACADKGRG</sequence>
<dbReference type="InterPro" id="IPR005673">
    <property type="entry name" value="ABC_phos-bd_PstS"/>
</dbReference>